<comment type="caution">
    <text evidence="3">The sequence shown here is derived from an EMBL/GenBank/DDBJ whole genome shotgun (WGS) entry which is preliminary data.</text>
</comment>
<dbReference type="GO" id="GO:0006094">
    <property type="term" value="P:gluconeogenesis"/>
    <property type="evidence" value="ECO:0007669"/>
    <property type="project" value="TreeGrafter"/>
</dbReference>
<dbReference type="EMBL" id="CASHTH010002348">
    <property type="protein sequence ID" value="CAI8028575.1"/>
    <property type="molecule type" value="Genomic_DNA"/>
</dbReference>
<dbReference type="SUPFAM" id="SSF89000">
    <property type="entry name" value="post-HMGL domain-like"/>
    <property type="match status" value="1"/>
</dbReference>
<organism evidence="3 4">
    <name type="scientific">Geodia barretti</name>
    <name type="common">Barrett's horny sponge</name>
    <dbReference type="NCBI Taxonomy" id="519541"/>
    <lineage>
        <taxon>Eukaryota</taxon>
        <taxon>Metazoa</taxon>
        <taxon>Porifera</taxon>
        <taxon>Demospongiae</taxon>
        <taxon>Heteroscleromorpha</taxon>
        <taxon>Tetractinellida</taxon>
        <taxon>Astrophorina</taxon>
        <taxon>Geodiidae</taxon>
        <taxon>Geodia</taxon>
    </lineage>
</organism>
<evidence type="ECO:0000259" key="2">
    <source>
        <dbReference type="PROSITE" id="PS50991"/>
    </source>
</evidence>
<keyword evidence="3" id="KW-0670">Pyruvate</keyword>
<dbReference type="InterPro" id="IPR000891">
    <property type="entry name" value="PYR_CT"/>
</dbReference>
<dbReference type="GO" id="GO:0005737">
    <property type="term" value="C:cytoplasm"/>
    <property type="evidence" value="ECO:0007669"/>
    <property type="project" value="TreeGrafter"/>
</dbReference>
<dbReference type="GO" id="GO:0004736">
    <property type="term" value="F:pyruvate carboxylase activity"/>
    <property type="evidence" value="ECO:0007669"/>
    <property type="project" value="TreeGrafter"/>
</dbReference>
<sequence length="511" mass="55994">MTSTTPIKITDTTFRDAHQSLMATRLRTEDMVPIAERMNAVGFHSMEVWGGATFDSTTRFLGEDPWERLRTFKKLIPDTPLQMLLRGQALVGYRPYSDDVVDAFVHRSTEAGIDIFRVFDALNDPMNLERAAAAVKDSGAHLQLTICYSVTEEGVLGGPIYNLDYYIDKARELLDLEADSICVKDMAGLLAPYDSFNLFTALKEVVDAIEAGVDIVDACLAPLALRTAQPAIEPLITALKGTDRSTDLDLEPLLELGDYLETITPKYRQYLETPKTSVIDARVLSHQIPGGMTSNLISQLREADALDKLPEVLEEIPRTRKDLGYPPLVTPMSQMVGSQSVTNVLMGRYATVIEPVREYALGLYGQPPSPMSDEIREKALAGGDGNMTPIVGRPESWDEPELPAARAAIEDISNDLDDILTYALYPQTGGKWVRIKHGLDPMPDDMKPAAPQEDGARPDAPSAQVQATPKSHRARAFNVFVDGEAFFVEVDPVSTGPSASAKRGIVTVCVP</sequence>
<dbReference type="InterPro" id="IPR055268">
    <property type="entry name" value="PCB-like"/>
</dbReference>
<evidence type="ECO:0000256" key="1">
    <source>
        <dbReference type="SAM" id="MobiDB-lite"/>
    </source>
</evidence>
<dbReference type="AlphaFoldDB" id="A0AA35SEE8"/>
<evidence type="ECO:0000313" key="3">
    <source>
        <dbReference type="EMBL" id="CAI8028575.1"/>
    </source>
</evidence>
<protein>
    <submittedName>
        <fullName evidence="3">Pyruvate carboxylase subunit B</fullName>
    </submittedName>
</protein>
<dbReference type="NCBIfam" id="NF006761">
    <property type="entry name" value="PRK09282.1"/>
    <property type="match status" value="1"/>
</dbReference>
<dbReference type="Proteomes" id="UP001174909">
    <property type="component" value="Unassembled WGS sequence"/>
</dbReference>
<gene>
    <name evidence="3" type="ORF">GBAR_LOCUS16281</name>
</gene>
<reference evidence="3" key="1">
    <citation type="submission" date="2023-03" db="EMBL/GenBank/DDBJ databases">
        <authorList>
            <person name="Steffen K."/>
            <person name="Cardenas P."/>
        </authorList>
    </citation>
    <scope>NUCLEOTIDE SEQUENCE</scope>
</reference>
<feature type="domain" description="Pyruvate carboxyltransferase" evidence="2">
    <location>
        <begin position="7"/>
        <end position="285"/>
    </location>
</feature>
<feature type="region of interest" description="Disordered" evidence="1">
    <location>
        <begin position="442"/>
        <end position="471"/>
    </location>
</feature>
<keyword evidence="4" id="KW-1185">Reference proteome</keyword>
<evidence type="ECO:0000313" key="4">
    <source>
        <dbReference type="Proteomes" id="UP001174909"/>
    </source>
</evidence>
<accession>A0AA35SEE8</accession>
<dbReference type="PANTHER" id="PTHR43778:SF2">
    <property type="entry name" value="PYRUVATE CARBOXYLASE, MITOCHONDRIAL"/>
    <property type="match status" value="1"/>
</dbReference>
<dbReference type="InterPro" id="IPR013785">
    <property type="entry name" value="Aldolase_TIM"/>
</dbReference>
<dbReference type="PROSITE" id="PS50991">
    <property type="entry name" value="PYR_CT"/>
    <property type="match status" value="1"/>
</dbReference>
<dbReference type="PANTHER" id="PTHR43778">
    <property type="entry name" value="PYRUVATE CARBOXYLASE"/>
    <property type="match status" value="1"/>
</dbReference>
<dbReference type="Gene3D" id="3.20.20.70">
    <property type="entry name" value="Aldolase class I"/>
    <property type="match status" value="2"/>
</dbReference>
<name>A0AA35SEE8_GEOBA</name>
<dbReference type="CDD" id="cd07937">
    <property type="entry name" value="DRE_TIM_PC_TC_5S"/>
    <property type="match status" value="1"/>
</dbReference>
<dbReference type="Pfam" id="PF02436">
    <property type="entry name" value="PYC_OADA"/>
    <property type="match status" value="1"/>
</dbReference>
<dbReference type="InterPro" id="IPR003379">
    <property type="entry name" value="Carboxylase_cons_dom"/>
</dbReference>
<dbReference type="SUPFAM" id="SSF51569">
    <property type="entry name" value="Aldolase"/>
    <property type="match status" value="1"/>
</dbReference>
<proteinExistence type="predicted"/>